<evidence type="ECO:0008006" key="4">
    <source>
        <dbReference type="Google" id="ProtNLM"/>
    </source>
</evidence>
<dbReference type="EMBL" id="JAQPOK010000005">
    <property type="protein sequence ID" value="MDJ1177444.1"/>
    <property type="molecule type" value="Genomic_DNA"/>
</dbReference>
<evidence type="ECO:0000256" key="1">
    <source>
        <dbReference type="SAM" id="Phobius"/>
    </source>
</evidence>
<proteinExistence type="predicted"/>
<sequence>MLPLKNWIKQTGMSPTWYTVLITYMLLFFVMGYITFFHNNDFITNPENFDKIIRDYDRPDKQLLVKELLQDDANTFADENTISSQAFNVILGAIVSFLSSTLISKQ</sequence>
<keyword evidence="1" id="KW-1133">Transmembrane helix</keyword>
<comment type="caution">
    <text evidence="2">The sequence shown here is derived from an EMBL/GenBank/DDBJ whole genome shotgun (WGS) entry which is preliminary data.</text>
</comment>
<accession>A0ABT7BE57</accession>
<keyword evidence="1" id="KW-0812">Transmembrane</keyword>
<reference evidence="2 3" key="1">
    <citation type="submission" date="2023-01" db="EMBL/GenBank/DDBJ databases">
        <title>Novel diversity within Roseofilum (Cyanobacteria; Desertifilaceae) from marine benthic mats with descriptions of four novel species.</title>
        <authorList>
            <person name="Wang Y."/>
            <person name="Berthold D.E."/>
            <person name="Hu J."/>
            <person name="Lefler F.W."/>
            <person name="Laughinghouse H.D. IV."/>
        </authorList>
    </citation>
    <scope>NUCLEOTIDE SEQUENCE [LARGE SCALE GENOMIC DNA]</scope>
    <source>
        <strain evidence="2 3">BLCC-M91</strain>
    </source>
</reference>
<keyword evidence="1" id="KW-0472">Membrane</keyword>
<keyword evidence="3" id="KW-1185">Reference proteome</keyword>
<feature type="transmembrane region" description="Helical" evidence="1">
    <location>
        <begin position="16"/>
        <end position="36"/>
    </location>
</feature>
<dbReference type="RefSeq" id="WP_283760774.1">
    <property type="nucleotide sequence ID" value="NZ_JAQPOK010000005.1"/>
</dbReference>
<protein>
    <recommendedName>
        <fullName evidence="4">DUF4199 domain-containing protein</fullName>
    </recommendedName>
</protein>
<organism evidence="2 3">
    <name type="scientific">Roseofilum halophilum BLCC-M91</name>
    <dbReference type="NCBI Taxonomy" id="3022259"/>
    <lineage>
        <taxon>Bacteria</taxon>
        <taxon>Bacillati</taxon>
        <taxon>Cyanobacteriota</taxon>
        <taxon>Cyanophyceae</taxon>
        <taxon>Desertifilales</taxon>
        <taxon>Desertifilaceae</taxon>
        <taxon>Roseofilum</taxon>
        <taxon>Roseofilum halophilum</taxon>
    </lineage>
</organism>
<dbReference type="Proteomes" id="UP001231370">
    <property type="component" value="Unassembled WGS sequence"/>
</dbReference>
<evidence type="ECO:0000313" key="3">
    <source>
        <dbReference type="Proteomes" id="UP001231370"/>
    </source>
</evidence>
<gene>
    <name evidence="2" type="ORF">PJF56_01070</name>
</gene>
<evidence type="ECO:0000313" key="2">
    <source>
        <dbReference type="EMBL" id="MDJ1177444.1"/>
    </source>
</evidence>
<name>A0ABT7BE57_9CYAN</name>